<feature type="region of interest" description="Disordered" evidence="1">
    <location>
        <begin position="27"/>
        <end position="63"/>
    </location>
</feature>
<sequence>MSRVVMVVAMALVSSASMVHSSAAWAVSGPSNLSSSRYPAPRCEPPRKSSSNTPSDQSRYQREVKEHFRCVEKYVDAGQNDIKRIQESIDAAVKGAKRS</sequence>
<keyword evidence="4" id="KW-1185">Reference proteome</keyword>
<evidence type="ECO:0000313" key="4">
    <source>
        <dbReference type="Proteomes" id="UP001605261"/>
    </source>
</evidence>
<accession>A0ABW7D2C4</accession>
<evidence type="ECO:0000313" key="3">
    <source>
        <dbReference type="EMBL" id="MFG6110951.1"/>
    </source>
</evidence>
<feature type="chain" id="PRO_5045065660" description="Secreted protein" evidence="2">
    <location>
        <begin position="27"/>
        <end position="99"/>
    </location>
</feature>
<proteinExistence type="predicted"/>
<feature type="compositionally biased region" description="Polar residues" evidence="1">
    <location>
        <begin position="48"/>
        <end position="58"/>
    </location>
</feature>
<comment type="caution">
    <text evidence="3">The sequence shown here is derived from an EMBL/GenBank/DDBJ whole genome shotgun (WGS) entry which is preliminary data.</text>
</comment>
<keyword evidence="2" id="KW-0732">Signal</keyword>
<evidence type="ECO:0008006" key="5">
    <source>
        <dbReference type="Google" id="ProtNLM"/>
    </source>
</evidence>
<protein>
    <recommendedName>
        <fullName evidence="5">Secreted protein</fullName>
    </recommendedName>
</protein>
<reference evidence="3 4" key="1">
    <citation type="submission" date="2024-09" db="EMBL/GenBank/DDBJ databases">
        <authorList>
            <consortium name="All-Russian atlas of soil microorganisms"/>
            <consortium name="as a basis for the search for new antimicrobial producers and enzymes with unique properties"/>
            <person name="Sokolova E.A."/>
            <person name="Voronina E.N."/>
        </authorList>
    </citation>
    <scope>NUCLEOTIDE SEQUENCE [LARGE SCALE GENOMIC DNA]</scope>
    <source>
        <strain evidence="3 4">AF-22b-331.1</strain>
    </source>
</reference>
<feature type="signal peptide" evidence="2">
    <location>
        <begin position="1"/>
        <end position="26"/>
    </location>
</feature>
<name>A0ABW7D2C4_9GAMM</name>
<dbReference type="Proteomes" id="UP001605261">
    <property type="component" value="Unassembled WGS sequence"/>
</dbReference>
<organism evidence="3 4">
    <name type="scientific">Stenotrophomonas nematodicola</name>
    <dbReference type="NCBI Taxonomy" id="2656746"/>
    <lineage>
        <taxon>Bacteria</taxon>
        <taxon>Pseudomonadati</taxon>
        <taxon>Pseudomonadota</taxon>
        <taxon>Gammaproteobacteria</taxon>
        <taxon>Lysobacterales</taxon>
        <taxon>Lysobacteraceae</taxon>
        <taxon>Stenotrophomonas</taxon>
    </lineage>
</organism>
<dbReference type="EMBL" id="JBHGCJ010000015">
    <property type="protein sequence ID" value="MFG6110951.1"/>
    <property type="molecule type" value="Genomic_DNA"/>
</dbReference>
<gene>
    <name evidence="3" type="ORF">ACEU0G_000833</name>
</gene>
<evidence type="ECO:0000256" key="2">
    <source>
        <dbReference type="SAM" id="SignalP"/>
    </source>
</evidence>
<evidence type="ECO:0000256" key="1">
    <source>
        <dbReference type="SAM" id="MobiDB-lite"/>
    </source>
</evidence>
<dbReference type="RefSeq" id="WP_394164397.1">
    <property type="nucleotide sequence ID" value="NZ_JBHGCJ010000015.1"/>
</dbReference>